<feature type="compositionally biased region" description="Gly residues" evidence="1">
    <location>
        <begin position="1"/>
        <end position="11"/>
    </location>
</feature>
<evidence type="ECO:0000256" key="1">
    <source>
        <dbReference type="SAM" id="MobiDB-lite"/>
    </source>
</evidence>
<reference evidence="3" key="1">
    <citation type="journal article" date="2011" name="PLoS Genet.">
        <title>Azospirillum genomes reveal transition of bacteria from aquatic to terrestrial environments.</title>
        <authorList>
            <person name="Wisniewski-Dye F."/>
            <person name="Borziak K."/>
            <person name="Khalsa-Moyers G."/>
            <person name="Alexandre G."/>
            <person name="Sukharnikov L.O."/>
            <person name="Wuichet K."/>
            <person name="Hurst G.B."/>
            <person name="McDonald W.H."/>
            <person name="Robertson J.S."/>
            <person name="Barbe V."/>
            <person name="Calteau A."/>
            <person name="Rouy Z."/>
            <person name="Mangenot S."/>
            <person name="Prigent-Combaret C."/>
            <person name="Normand P."/>
            <person name="Boyer M."/>
            <person name="Siguier P."/>
            <person name="Dessaux Y."/>
            <person name="Elmerich C."/>
            <person name="Condemine G."/>
            <person name="Krishnen G."/>
            <person name="Kennedy I."/>
            <person name="Paterson A.H."/>
            <person name="Gonzalez V."/>
            <person name="Mavingui P."/>
            <person name="Zhulin I.B."/>
        </authorList>
    </citation>
    <scope>NUCLEOTIDE SEQUENCE [LARGE SCALE GENOMIC DNA]</scope>
    <source>
        <strain evidence="3">4B</strain>
    </source>
</reference>
<accession>G7Z2K1</accession>
<keyword evidence="3" id="KW-1185">Reference proteome</keyword>
<dbReference type="STRING" id="862719.AZOLI_2377"/>
<protein>
    <submittedName>
        <fullName evidence="2">Uncharacterized protein</fullName>
    </submittedName>
</protein>
<feature type="region of interest" description="Disordered" evidence="1">
    <location>
        <begin position="1"/>
        <end position="49"/>
    </location>
</feature>
<name>G7Z2K1_AZOL4</name>
<evidence type="ECO:0000313" key="3">
    <source>
        <dbReference type="Proteomes" id="UP000005667"/>
    </source>
</evidence>
<dbReference type="Proteomes" id="UP000005667">
    <property type="component" value="Chromosome"/>
</dbReference>
<dbReference type="KEGG" id="ali:AZOLI_2377"/>
<dbReference type="HOGENOM" id="CLU_2551050_0_0_5"/>
<dbReference type="EMBL" id="FQ311868">
    <property type="protein sequence ID" value="CBS87586.1"/>
    <property type="molecule type" value="Genomic_DNA"/>
</dbReference>
<sequence>MSGSGSEGGVGAVTVPASVDPVTGGPDTAEPSAMRPGDRQRRTGRAIRTSLCGKDSELQRAFSRIFSERHNPRSFRRHLFRF</sequence>
<evidence type="ECO:0000313" key="2">
    <source>
        <dbReference type="EMBL" id="CBS87586.1"/>
    </source>
</evidence>
<gene>
    <name evidence="2" type="ordered locus">AZOLI_2377</name>
</gene>
<organism evidence="2 3">
    <name type="scientific">Azospirillum lipoferum (strain 4B)</name>
    <dbReference type="NCBI Taxonomy" id="862719"/>
    <lineage>
        <taxon>Bacteria</taxon>
        <taxon>Pseudomonadati</taxon>
        <taxon>Pseudomonadota</taxon>
        <taxon>Alphaproteobacteria</taxon>
        <taxon>Rhodospirillales</taxon>
        <taxon>Azospirillaceae</taxon>
        <taxon>Azospirillum</taxon>
    </lineage>
</organism>
<proteinExistence type="predicted"/>
<dbReference type="AlphaFoldDB" id="G7Z2K1"/>